<dbReference type="Proteomes" id="UP000777002">
    <property type="component" value="Unassembled WGS sequence"/>
</dbReference>
<evidence type="ECO:0000313" key="7">
    <source>
        <dbReference type="EMBL" id="MBM6929286.1"/>
    </source>
</evidence>
<dbReference type="EMBL" id="JACJKX010000019">
    <property type="protein sequence ID" value="MBM6929286.1"/>
    <property type="molecule type" value="Genomic_DNA"/>
</dbReference>
<comment type="caution">
    <text evidence="7">The sequence shown here is derived from an EMBL/GenBank/DDBJ whole genome shotgun (WGS) entry which is preliminary data.</text>
</comment>
<feature type="transmembrane region" description="Helical" evidence="5">
    <location>
        <begin position="12"/>
        <end position="31"/>
    </location>
</feature>
<keyword evidence="7" id="KW-0436">Ligase</keyword>
<proteinExistence type="predicted"/>
<feature type="transmembrane region" description="Helical" evidence="5">
    <location>
        <begin position="91"/>
        <end position="109"/>
    </location>
</feature>
<dbReference type="PANTHER" id="PTHR37422:SF17">
    <property type="entry name" value="O-ANTIGEN LIGASE"/>
    <property type="match status" value="1"/>
</dbReference>
<feature type="domain" description="O-antigen ligase-related" evidence="6">
    <location>
        <begin position="181"/>
        <end position="327"/>
    </location>
</feature>
<feature type="transmembrane region" description="Helical" evidence="5">
    <location>
        <begin position="37"/>
        <end position="54"/>
    </location>
</feature>
<keyword evidence="3 5" id="KW-1133">Transmembrane helix</keyword>
<evidence type="ECO:0000256" key="2">
    <source>
        <dbReference type="ARBA" id="ARBA00022692"/>
    </source>
</evidence>
<comment type="subcellular location">
    <subcellularLocation>
        <location evidence="1">Membrane</location>
        <topology evidence="1">Multi-pass membrane protein</topology>
    </subcellularLocation>
</comment>
<dbReference type="InterPro" id="IPR007016">
    <property type="entry name" value="O-antigen_ligase-rel_domated"/>
</dbReference>
<feature type="transmembrane region" description="Helical" evidence="5">
    <location>
        <begin position="217"/>
        <end position="236"/>
    </location>
</feature>
<keyword evidence="4 5" id="KW-0472">Membrane</keyword>
<feature type="transmembrane region" description="Helical" evidence="5">
    <location>
        <begin position="182"/>
        <end position="211"/>
    </location>
</feature>
<keyword evidence="8" id="KW-1185">Reference proteome</keyword>
<evidence type="ECO:0000256" key="5">
    <source>
        <dbReference type="SAM" id="Phobius"/>
    </source>
</evidence>
<dbReference type="Pfam" id="PF04932">
    <property type="entry name" value="Wzy_C"/>
    <property type="match status" value="1"/>
</dbReference>
<organism evidence="7 8">
    <name type="scientific">Parasutterella secunda</name>
    <dbReference type="NCBI Taxonomy" id="626947"/>
    <lineage>
        <taxon>Bacteria</taxon>
        <taxon>Pseudomonadati</taxon>
        <taxon>Pseudomonadota</taxon>
        <taxon>Betaproteobacteria</taxon>
        <taxon>Burkholderiales</taxon>
        <taxon>Sutterellaceae</taxon>
        <taxon>Parasutterella</taxon>
    </lineage>
</organism>
<evidence type="ECO:0000256" key="1">
    <source>
        <dbReference type="ARBA" id="ARBA00004141"/>
    </source>
</evidence>
<dbReference type="InterPro" id="IPR051533">
    <property type="entry name" value="WaaL-like"/>
</dbReference>
<sequence>MSFSCTINRTTIAFLAFSFCSLFGVCLIGEGYSVYKYTVFLLCTLTITLHLRSFDLKPTLQRAQVLFFPWLPWLVGVLLLTIIYGPKGFSPYLNSLLLMGLTYVVADICKISRNTVYYLIAITNLALSVAICVQIQLYGLTNEVLFNNKNIVLGGVAILSSACFVVSLVTQQRIRAISFLSFISGIAAIVLAEVRTGLLAIFSLIPVVLIIKGKQSFKTVFILLAITAIALFILYLSGRLQQGLTDIEKFQQGNSNTSWGIRLEVWRVMFYGFLESPWLGWGPRPYKLIEAAGILPLSPISFSGHHPHNDLFNILGTGGLLGLVTWLITILLLFIKSLKDPVRLALLFAILAIGLSDCYWFDCRRVLTIFTVTWALLAVSSLSTGKNKNV</sequence>
<evidence type="ECO:0000259" key="6">
    <source>
        <dbReference type="Pfam" id="PF04932"/>
    </source>
</evidence>
<keyword evidence="2 5" id="KW-0812">Transmembrane</keyword>
<accession>A0ABS2GV02</accession>
<name>A0ABS2GV02_9BURK</name>
<dbReference type="PANTHER" id="PTHR37422">
    <property type="entry name" value="TEICHURONIC ACID BIOSYNTHESIS PROTEIN TUAE"/>
    <property type="match status" value="1"/>
</dbReference>
<dbReference type="RefSeq" id="WP_205050873.1">
    <property type="nucleotide sequence ID" value="NZ_JACJKX010000019.1"/>
</dbReference>
<feature type="transmembrane region" description="Helical" evidence="5">
    <location>
        <begin position="311"/>
        <end position="335"/>
    </location>
</feature>
<feature type="transmembrane region" description="Helical" evidence="5">
    <location>
        <begin position="151"/>
        <end position="170"/>
    </location>
</feature>
<feature type="transmembrane region" description="Helical" evidence="5">
    <location>
        <begin position="367"/>
        <end position="385"/>
    </location>
</feature>
<evidence type="ECO:0000313" key="8">
    <source>
        <dbReference type="Proteomes" id="UP000777002"/>
    </source>
</evidence>
<reference evidence="7 8" key="1">
    <citation type="journal article" date="2021" name="Sci. Rep.">
        <title>The distribution of antibiotic resistance genes in chicken gut microbiota commensals.</title>
        <authorList>
            <person name="Juricova H."/>
            <person name="Matiasovicova J."/>
            <person name="Kubasova T."/>
            <person name="Cejkova D."/>
            <person name="Rychlik I."/>
        </authorList>
    </citation>
    <scope>NUCLEOTIDE SEQUENCE [LARGE SCALE GENOMIC DNA]</scope>
    <source>
        <strain evidence="7 8">An562</strain>
    </source>
</reference>
<evidence type="ECO:0000256" key="4">
    <source>
        <dbReference type="ARBA" id="ARBA00023136"/>
    </source>
</evidence>
<gene>
    <name evidence="7" type="ORF">H5985_08410</name>
</gene>
<dbReference type="GO" id="GO:0016874">
    <property type="term" value="F:ligase activity"/>
    <property type="evidence" value="ECO:0007669"/>
    <property type="project" value="UniProtKB-KW"/>
</dbReference>
<evidence type="ECO:0000256" key="3">
    <source>
        <dbReference type="ARBA" id="ARBA00022989"/>
    </source>
</evidence>
<protein>
    <submittedName>
        <fullName evidence="7">O-antigen ligase family protein</fullName>
    </submittedName>
</protein>
<feature type="transmembrane region" description="Helical" evidence="5">
    <location>
        <begin position="341"/>
        <end position="360"/>
    </location>
</feature>
<feature type="transmembrane region" description="Helical" evidence="5">
    <location>
        <begin position="66"/>
        <end position="85"/>
    </location>
</feature>
<feature type="transmembrane region" description="Helical" evidence="5">
    <location>
        <begin position="116"/>
        <end position="139"/>
    </location>
</feature>